<organism evidence="2 3">
    <name type="scientific">Falsiroseomonas bella</name>
    <dbReference type="NCBI Taxonomy" id="2184016"/>
    <lineage>
        <taxon>Bacteria</taxon>
        <taxon>Pseudomonadati</taxon>
        <taxon>Pseudomonadota</taxon>
        <taxon>Alphaproteobacteria</taxon>
        <taxon>Acetobacterales</taxon>
        <taxon>Roseomonadaceae</taxon>
        <taxon>Falsiroseomonas</taxon>
    </lineage>
</organism>
<protein>
    <submittedName>
        <fullName evidence="2">Uncharacterized protein</fullName>
    </submittedName>
</protein>
<feature type="transmembrane region" description="Helical" evidence="1">
    <location>
        <begin position="12"/>
        <end position="30"/>
    </location>
</feature>
<evidence type="ECO:0000313" key="3">
    <source>
        <dbReference type="Proteomes" id="UP000245765"/>
    </source>
</evidence>
<dbReference type="AlphaFoldDB" id="A0A317FNA5"/>
<keyword evidence="1" id="KW-0812">Transmembrane</keyword>
<proteinExistence type="predicted"/>
<dbReference type="RefSeq" id="WP_109869737.1">
    <property type="nucleotide sequence ID" value="NZ_QGNA01000001.1"/>
</dbReference>
<accession>A0A317FNA5</accession>
<keyword evidence="3" id="KW-1185">Reference proteome</keyword>
<dbReference type="Proteomes" id="UP000245765">
    <property type="component" value="Unassembled WGS sequence"/>
</dbReference>
<name>A0A317FNA5_9PROT</name>
<keyword evidence="1" id="KW-0472">Membrane</keyword>
<evidence type="ECO:0000313" key="2">
    <source>
        <dbReference type="EMBL" id="PWS39116.1"/>
    </source>
</evidence>
<comment type="caution">
    <text evidence="2">The sequence shown here is derived from an EMBL/GenBank/DDBJ whole genome shotgun (WGS) entry which is preliminary data.</text>
</comment>
<dbReference type="EMBL" id="QGNA01000001">
    <property type="protein sequence ID" value="PWS39116.1"/>
    <property type="molecule type" value="Genomic_DNA"/>
</dbReference>
<evidence type="ECO:0000256" key="1">
    <source>
        <dbReference type="SAM" id="Phobius"/>
    </source>
</evidence>
<gene>
    <name evidence="2" type="ORF">DFH01_07715</name>
</gene>
<sequence>MISQELLRVADAFFTAVLLMAALLGVVLAWATGDLLKLSLALLLVALAAPALYRRRIPAESR</sequence>
<reference evidence="3" key="1">
    <citation type="submission" date="2018-05" db="EMBL/GenBank/DDBJ databases">
        <authorList>
            <person name="Du Z."/>
            <person name="Wang X."/>
        </authorList>
    </citation>
    <scope>NUCLEOTIDE SEQUENCE [LARGE SCALE GENOMIC DNA]</scope>
    <source>
        <strain evidence="3">CQN31</strain>
    </source>
</reference>
<feature type="transmembrane region" description="Helical" evidence="1">
    <location>
        <begin position="36"/>
        <end position="53"/>
    </location>
</feature>
<keyword evidence="1" id="KW-1133">Transmembrane helix</keyword>